<accession>A0A7X2N032</accession>
<keyword evidence="5" id="KW-1185">Reference proteome</keyword>
<dbReference type="PANTHER" id="PTHR43479:SF11">
    <property type="entry name" value="ACREF_ENVCD OPERON REPRESSOR-RELATED"/>
    <property type="match status" value="1"/>
</dbReference>
<dbReference type="InterPro" id="IPR049149">
    <property type="entry name" value="TetR/AcrR_C"/>
</dbReference>
<dbReference type="EMBL" id="VULX01000026">
    <property type="protein sequence ID" value="MSR92245.1"/>
    <property type="molecule type" value="Genomic_DNA"/>
</dbReference>
<protein>
    <submittedName>
        <fullName evidence="4">TetR/AcrR family transcriptional regulator</fullName>
    </submittedName>
</protein>
<dbReference type="AlphaFoldDB" id="A0A7X2N032"/>
<dbReference type="PROSITE" id="PS50977">
    <property type="entry name" value="HTH_TETR_2"/>
    <property type="match status" value="1"/>
</dbReference>
<dbReference type="Pfam" id="PF00440">
    <property type="entry name" value="TetR_N"/>
    <property type="match status" value="1"/>
</dbReference>
<dbReference type="GO" id="GO:0003677">
    <property type="term" value="F:DNA binding"/>
    <property type="evidence" value="ECO:0007669"/>
    <property type="project" value="UniProtKB-UniRule"/>
</dbReference>
<sequence length="217" mass="25036">MARNKYPEETVNLILDVSLKLFIEKGYDETSIQDIIDNLGGLSKGAIYHHFKSKESILIAVYKGMSKNINWQMIDIVNNNKLTGLQKIQEMFSASLDNPNHDELFAATPNLLNNPKLLSIFLSDLINFVIPKYAEPVIRQGLEDGSIKTDYPKETAETMMLLSNIWLNPLIYPMTNEEYIRKIEFFNHIMASLIPDLIDEEMQQRLSHFRDLVKKTK</sequence>
<dbReference type="SUPFAM" id="SSF46689">
    <property type="entry name" value="Homeodomain-like"/>
    <property type="match status" value="1"/>
</dbReference>
<proteinExistence type="predicted"/>
<evidence type="ECO:0000313" key="4">
    <source>
        <dbReference type="EMBL" id="MSR92245.1"/>
    </source>
</evidence>
<organism evidence="4 5">
    <name type="scientific">Inconstantimicrobium porci</name>
    <dbReference type="NCBI Taxonomy" id="2652291"/>
    <lineage>
        <taxon>Bacteria</taxon>
        <taxon>Bacillati</taxon>
        <taxon>Bacillota</taxon>
        <taxon>Clostridia</taxon>
        <taxon>Eubacteriales</taxon>
        <taxon>Clostridiaceae</taxon>
        <taxon>Inconstantimicrobium</taxon>
    </lineage>
</organism>
<feature type="domain" description="HTH tetR-type" evidence="3">
    <location>
        <begin position="8"/>
        <end position="69"/>
    </location>
</feature>
<reference evidence="4 5" key="1">
    <citation type="submission" date="2019-08" db="EMBL/GenBank/DDBJ databases">
        <title>In-depth cultivation of the pig gut microbiome towards novel bacterial diversity and tailored functional studies.</title>
        <authorList>
            <person name="Wylensek D."/>
            <person name="Hitch T.C.A."/>
            <person name="Clavel T."/>
        </authorList>
    </citation>
    <scope>NUCLEOTIDE SEQUENCE [LARGE SCALE GENOMIC DNA]</scope>
    <source>
        <strain evidence="4 5">WCA-383-APC-5B</strain>
    </source>
</reference>
<dbReference type="Pfam" id="PF21303">
    <property type="entry name" value="TetR_C_39"/>
    <property type="match status" value="1"/>
</dbReference>
<name>A0A7X2N032_9CLOT</name>
<dbReference type="Gene3D" id="1.10.357.10">
    <property type="entry name" value="Tetracycline Repressor, domain 2"/>
    <property type="match status" value="1"/>
</dbReference>
<dbReference type="RefSeq" id="WP_154532141.1">
    <property type="nucleotide sequence ID" value="NZ_VULX01000026.1"/>
</dbReference>
<keyword evidence="1 2" id="KW-0238">DNA-binding</keyword>
<evidence type="ECO:0000256" key="1">
    <source>
        <dbReference type="ARBA" id="ARBA00023125"/>
    </source>
</evidence>
<feature type="DNA-binding region" description="H-T-H motif" evidence="2">
    <location>
        <begin position="32"/>
        <end position="51"/>
    </location>
</feature>
<comment type="caution">
    <text evidence="4">The sequence shown here is derived from an EMBL/GenBank/DDBJ whole genome shotgun (WGS) entry which is preliminary data.</text>
</comment>
<dbReference type="InterPro" id="IPR050624">
    <property type="entry name" value="HTH-type_Tx_Regulator"/>
</dbReference>
<dbReference type="InterPro" id="IPR009057">
    <property type="entry name" value="Homeodomain-like_sf"/>
</dbReference>
<dbReference type="Proteomes" id="UP000460287">
    <property type="component" value="Unassembled WGS sequence"/>
</dbReference>
<dbReference type="PANTHER" id="PTHR43479">
    <property type="entry name" value="ACREF/ENVCD OPERON REPRESSOR-RELATED"/>
    <property type="match status" value="1"/>
</dbReference>
<dbReference type="InterPro" id="IPR001647">
    <property type="entry name" value="HTH_TetR"/>
</dbReference>
<evidence type="ECO:0000256" key="2">
    <source>
        <dbReference type="PROSITE-ProRule" id="PRU00335"/>
    </source>
</evidence>
<evidence type="ECO:0000313" key="5">
    <source>
        <dbReference type="Proteomes" id="UP000460287"/>
    </source>
</evidence>
<evidence type="ECO:0000259" key="3">
    <source>
        <dbReference type="PROSITE" id="PS50977"/>
    </source>
</evidence>
<gene>
    <name evidence="4" type="ORF">FYJ33_12785</name>
</gene>